<feature type="region of interest" description="Disordered" evidence="1">
    <location>
        <begin position="350"/>
        <end position="433"/>
    </location>
</feature>
<proteinExistence type="predicted"/>
<name>A0A1G5RX55_PSEXY</name>
<dbReference type="PROSITE" id="PS51257">
    <property type="entry name" value="PROKAR_LIPOPROTEIN"/>
    <property type="match status" value="1"/>
</dbReference>
<protein>
    <recommendedName>
        <fullName evidence="4">Carbohydrate-binding domain-containing protein</fullName>
    </recommendedName>
</protein>
<dbReference type="InterPro" id="IPR025584">
    <property type="entry name" value="Cthe_2159"/>
</dbReference>
<gene>
    <name evidence="2" type="ORF">SAMN02910350_01308</name>
</gene>
<feature type="compositionally biased region" description="Gly residues" evidence="1">
    <location>
        <begin position="364"/>
        <end position="388"/>
    </location>
</feature>
<accession>A0A1G5RX55</accession>
<dbReference type="Pfam" id="PF14262">
    <property type="entry name" value="Cthe_2159"/>
    <property type="match status" value="1"/>
</dbReference>
<feature type="compositionally biased region" description="Basic and acidic residues" evidence="1">
    <location>
        <begin position="404"/>
        <end position="419"/>
    </location>
</feature>
<reference evidence="2 3" key="1">
    <citation type="submission" date="2016-10" db="EMBL/GenBank/DDBJ databases">
        <authorList>
            <person name="de Groot N.N."/>
        </authorList>
    </citation>
    <scope>NUCLEOTIDE SEQUENCE [LARGE SCALE GENOMIC DNA]</scope>
    <source>
        <strain evidence="2 3">DSM 10317</strain>
    </source>
</reference>
<organism evidence="2 3">
    <name type="scientific">Pseudobutyrivibrio xylanivorans</name>
    <dbReference type="NCBI Taxonomy" id="185007"/>
    <lineage>
        <taxon>Bacteria</taxon>
        <taxon>Bacillati</taxon>
        <taxon>Bacillota</taxon>
        <taxon>Clostridia</taxon>
        <taxon>Lachnospirales</taxon>
        <taxon>Lachnospiraceae</taxon>
        <taxon>Pseudobutyrivibrio</taxon>
    </lineage>
</organism>
<evidence type="ECO:0008006" key="4">
    <source>
        <dbReference type="Google" id="ProtNLM"/>
    </source>
</evidence>
<sequence length="433" mass="44336">MKNKIVISILGLLLVGSLVGCSFNKTNTATSAKSEEQTETTVTTEEVSSETAYSDAASASAAYKELTIKTDWDSKATVTFSSDGMTIDGSGCSNEDGVLYITVGGAYTLTGASENASILINTDENVKLILNGVELKSAKGPVIYGQQVKNLYIETAAGTTNSIEDASEYETDSEGNDIGKAAISCNDDLIFLGEGTLNVTGNYKHGIACDDKLYIESGTINVVSNVKDGIRANDLLSIDGGTVNVTSENEGIESKSLIFINGGDITVDSADDGINASCYIEINGGTVTVKSTNNDAIDSNGGFDGCITINDGVVNATGAGMPDGALDADESSVIINGGKVTATGGCNSPIIENGGDNNITGETFSGGGMGGQGGKAGPGGQKGQGGPGEKGDFDPNNLPEDFDPENRPEPPENGEKTEAPEGGTDNQQNDDSL</sequence>
<evidence type="ECO:0000313" key="2">
    <source>
        <dbReference type="EMBL" id="SCZ78497.1"/>
    </source>
</evidence>
<dbReference type="RefSeq" id="WP_028246909.1">
    <property type="nucleotide sequence ID" value="NZ_FMWK01000005.1"/>
</dbReference>
<evidence type="ECO:0000313" key="3">
    <source>
        <dbReference type="Proteomes" id="UP000199428"/>
    </source>
</evidence>
<dbReference type="EMBL" id="FMWK01000005">
    <property type="protein sequence ID" value="SCZ78497.1"/>
    <property type="molecule type" value="Genomic_DNA"/>
</dbReference>
<dbReference type="AlphaFoldDB" id="A0A1G5RX55"/>
<evidence type="ECO:0000256" key="1">
    <source>
        <dbReference type="SAM" id="MobiDB-lite"/>
    </source>
</evidence>
<dbReference type="Proteomes" id="UP000199428">
    <property type="component" value="Unassembled WGS sequence"/>
</dbReference>
<feature type="compositionally biased region" description="Polar residues" evidence="1">
    <location>
        <begin position="424"/>
        <end position="433"/>
    </location>
</feature>